<dbReference type="Pfam" id="PF04542">
    <property type="entry name" value="Sigma70_r2"/>
    <property type="match status" value="1"/>
</dbReference>
<feature type="region of interest" description="Disordered" evidence="6">
    <location>
        <begin position="108"/>
        <end position="138"/>
    </location>
</feature>
<dbReference type="InterPro" id="IPR013324">
    <property type="entry name" value="RNA_pol_sigma_r3/r4-like"/>
</dbReference>
<evidence type="ECO:0000256" key="1">
    <source>
        <dbReference type="ARBA" id="ARBA00010641"/>
    </source>
</evidence>
<comment type="similarity">
    <text evidence="1">Belongs to the sigma-70 factor family. ECF subfamily.</text>
</comment>
<feature type="domain" description="RNA polymerase sigma-70 region 2" evidence="7">
    <location>
        <begin position="41"/>
        <end position="108"/>
    </location>
</feature>
<feature type="region of interest" description="Disordered" evidence="6">
    <location>
        <begin position="1"/>
        <end position="24"/>
    </location>
</feature>
<evidence type="ECO:0000313" key="8">
    <source>
        <dbReference type="EMBL" id="XBH07958.1"/>
    </source>
</evidence>
<dbReference type="InterPro" id="IPR007627">
    <property type="entry name" value="RNA_pol_sigma70_r2"/>
</dbReference>
<gene>
    <name evidence="8" type="ORF">V5E97_18570</name>
</gene>
<organism evidence="8">
    <name type="scientific">Singulisphaera sp. Ch08</name>
    <dbReference type="NCBI Taxonomy" id="3120278"/>
    <lineage>
        <taxon>Bacteria</taxon>
        <taxon>Pseudomonadati</taxon>
        <taxon>Planctomycetota</taxon>
        <taxon>Planctomycetia</taxon>
        <taxon>Isosphaerales</taxon>
        <taxon>Isosphaeraceae</taxon>
        <taxon>Singulisphaera</taxon>
    </lineage>
</organism>
<keyword evidence="4" id="KW-0238">DNA-binding</keyword>
<dbReference type="GO" id="GO:0016987">
    <property type="term" value="F:sigma factor activity"/>
    <property type="evidence" value="ECO:0007669"/>
    <property type="project" value="UniProtKB-KW"/>
</dbReference>
<keyword evidence="3" id="KW-0731">Sigma factor</keyword>
<dbReference type="GO" id="GO:0003677">
    <property type="term" value="F:DNA binding"/>
    <property type="evidence" value="ECO:0007669"/>
    <property type="project" value="UniProtKB-KW"/>
</dbReference>
<dbReference type="GO" id="GO:0006352">
    <property type="term" value="P:DNA-templated transcription initiation"/>
    <property type="evidence" value="ECO:0007669"/>
    <property type="project" value="InterPro"/>
</dbReference>
<dbReference type="AlphaFoldDB" id="A0AAU7CR64"/>
<dbReference type="RefSeq" id="WP_406700794.1">
    <property type="nucleotide sequence ID" value="NZ_CP155447.1"/>
</dbReference>
<sequence length="207" mass="23224">MTHPTAGSSEGGNRTSLSTSKSLLGRAREGDTMAWDRLSALYAPLVYHWCRRKGLRESDSADIVQEVFQAVVTHLGPFRKQEEADTFRGWLRTIAENKIRDHFRRTGREADAVGGTEAQQRLAQIPAPTEPGSVSSDDWEGPLYRRVLDLVRGEFEERTWQAFWRTAVEGRDPGDVGSELAMSRGAVRVAKSRVLSRLRQELGDLDL</sequence>
<dbReference type="SUPFAM" id="SSF88946">
    <property type="entry name" value="Sigma2 domain of RNA polymerase sigma factors"/>
    <property type="match status" value="1"/>
</dbReference>
<evidence type="ECO:0000259" key="7">
    <source>
        <dbReference type="Pfam" id="PF04542"/>
    </source>
</evidence>
<dbReference type="EMBL" id="CP155447">
    <property type="protein sequence ID" value="XBH07958.1"/>
    <property type="molecule type" value="Genomic_DNA"/>
</dbReference>
<name>A0AAU7CR64_9BACT</name>
<dbReference type="SUPFAM" id="SSF88659">
    <property type="entry name" value="Sigma3 and sigma4 domains of RNA polymerase sigma factors"/>
    <property type="match status" value="1"/>
</dbReference>
<evidence type="ECO:0000256" key="4">
    <source>
        <dbReference type="ARBA" id="ARBA00023125"/>
    </source>
</evidence>
<evidence type="ECO:0000256" key="5">
    <source>
        <dbReference type="ARBA" id="ARBA00023163"/>
    </source>
</evidence>
<dbReference type="InterPro" id="IPR013325">
    <property type="entry name" value="RNA_pol_sigma_r2"/>
</dbReference>
<dbReference type="PANTHER" id="PTHR43133:SF8">
    <property type="entry name" value="RNA POLYMERASE SIGMA FACTOR HI_1459-RELATED"/>
    <property type="match status" value="1"/>
</dbReference>
<accession>A0AAU7CR64</accession>
<evidence type="ECO:0000256" key="2">
    <source>
        <dbReference type="ARBA" id="ARBA00023015"/>
    </source>
</evidence>
<protein>
    <submittedName>
        <fullName evidence="8">Sigma-70 family RNA polymerase sigma factor</fullName>
    </submittedName>
</protein>
<evidence type="ECO:0000256" key="3">
    <source>
        <dbReference type="ARBA" id="ARBA00023082"/>
    </source>
</evidence>
<keyword evidence="2" id="KW-0805">Transcription regulation</keyword>
<dbReference type="InterPro" id="IPR014284">
    <property type="entry name" value="RNA_pol_sigma-70_dom"/>
</dbReference>
<dbReference type="NCBIfam" id="TIGR02937">
    <property type="entry name" value="sigma70-ECF"/>
    <property type="match status" value="1"/>
</dbReference>
<dbReference type="PANTHER" id="PTHR43133">
    <property type="entry name" value="RNA POLYMERASE ECF-TYPE SIGMA FACTO"/>
    <property type="match status" value="1"/>
</dbReference>
<feature type="compositionally biased region" description="Polar residues" evidence="6">
    <location>
        <begin position="1"/>
        <end position="22"/>
    </location>
</feature>
<proteinExistence type="inferred from homology"/>
<evidence type="ECO:0000256" key="6">
    <source>
        <dbReference type="SAM" id="MobiDB-lite"/>
    </source>
</evidence>
<keyword evidence="5" id="KW-0804">Transcription</keyword>
<dbReference type="InterPro" id="IPR039425">
    <property type="entry name" value="RNA_pol_sigma-70-like"/>
</dbReference>
<reference evidence="8" key="1">
    <citation type="submission" date="2024-05" db="EMBL/GenBank/DDBJ databases">
        <title>Planctomycetes of the genus Singulisphaera possess chitinolytic capabilities.</title>
        <authorList>
            <person name="Ivanova A."/>
        </authorList>
    </citation>
    <scope>NUCLEOTIDE SEQUENCE</scope>
    <source>
        <strain evidence="8">Ch08T</strain>
    </source>
</reference>
<dbReference type="Gene3D" id="1.10.1740.10">
    <property type="match status" value="1"/>
</dbReference>